<dbReference type="EMBL" id="JADBJN010000004">
    <property type="protein sequence ID" value="KAG5666591.1"/>
    <property type="molecule type" value="Genomic_DNA"/>
</dbReference>
<keyword evidence="3" id="KW-1185">Reference proteome</keyword>
<gene>
    <name evidence="2" type="ORF">PVAND_014609</name>
</gene>
<evidence type="ECO:0000256" key="1">
    <source>
        <dbReference type="SAM" id="Phobius"/>
    </source>
</evidence>
<sequence>MALDGPATASSLLTDNVTIQITEVYNINVTTEYSSTESIVITINSTEPIVEENTDNNDSGLLWGLGPVAIIIIIVAIIVIGVGVYLNEEHKKKAKDEFPPLIQTRNVEANMP</sequence>
<accession>A0A9J6BA86</accession>
<dbReference type="Proteomes" id="UP001107558">
    <property type="component" value="Chromosome 4"/>
</dbReference>
<protein>
    <submittedName>
        <fullName evidence="2">Uncharacterized protein</fullName>
    </submittedName>
</protein>
<keyword evidence="1" id="KW-0472">Membrane</keyword>
<dbReference type="AlphaFoldDB" id="A0A9J6BA86"/>
<keyword evidence="1" id="KW-0812">Transmembrane</keyword>
<reference evidence="2" key="1">
    <citation type="submission" date="2021-03" db="EMBL/GenBank/DDBJ databases">
        <title>Chromosome level genome of the anhydrobiotic midge Polypedilum vanderplanki.</title>
        <authorList>
            <person name="Yoshida Y."/>
            <person name="Kikawada T."/>
            <person name="Gusev O."/>
        </authorList>
    </citation>
    <scope>NUCLEOTIDE SEQUENCE</scope>
    <source>
        <strain evidence="2">NIAS01</strain>
        <tissue evidence="2">Whole body or cell culture</tissue>
    </source>
</reference>
<evidence type="ECO:0000313" key="3">
    <source>
        <dbReference type="Proteomes" id="UP001107558"/>
    </source>
</evidence>
<keyword evidence="1" id="KW-1133">Transmembrane helix</keyword>
<organism evidence="2 3">
    <name type="scientific">Polypedilum vanderplanki</name>
    <name type="common">Sleeping chironomid midge</name>
    <dbReference type="NCBI Taxonomy" id="319348"/>
    <lineage>
        <taxon>Eukaryota</taxon>
        <taxon>Metazoa</taxon>
        <taxon>Ecdysozoa</taxon>
        <taxon>Arthropoda</taxon>
        <taxon>Hexapoda</taxon>
        <taxon>Insecta</taxon>
        <taxon>Pterygota</taxon>
        <taxon>Neoptera</taxon>
        <taxon>Endopterygota</taxon>
        <taxon>Diptera</taxon>
        <taxon>Nematocera</taxon>
        <taxon>Chironomoidea</taxon>
        <taxon>Chironomidae</taxon>
        <taxon>Chironominae</taxon>
        <taxon>Polypedilum</taxon>
        <taxon>Polypedilum</taxon>
    </lineage>
</organism>
<evidence type="ECO:0000313" key="2">
    <source>
        <dbReference type="EMBL" id="KAG5666591.1"/>
    </source>
</evidence>
<feature type="transmembrane region" description="Helical" evidence="1">
    <location>
        <begin position="61"/>
        <end position="86"/>
    </location>
</feature>
<proteinExistence type="predicted"/>
<name>A0A9J6BA86_POLVA</name>
<comment type="caution">
    <text evidence="2">The sequence shown here is derived from an EMBL/GenBank/DDBJ whole genome shotgun (WGS) entry which is preliminary data.</text>
</comment>